<reference evidence="3 4" key="1">
    <citation type="submission" date="2024-09" db="EMBL/GenBank/DDBJ databases">
        <title>Rethinking Asexuality: The Enigmatic Case of Functional Sexual Genes in Lepraria (Stereocaulaceae).</title>
        <authorList>
            <person name="Doellman M."/>
            <person name="Sun Y."/>
            <person name="Barcenas-Pena A."/>
            <person name="Lumbsch H.T."/>
            <person name="Grewe F."/>
        </authorList>
    </citation>
    <scope>NUCLEOTIDE SEQUENCE [LARGE SCALE GENOMIC DNA]</scope>
    <source>
        <strain evidence="3 4">Grewe 0041</strain>
    </source>
</reference>
<dbReference type="InterPro" id="IPR021840">
    <property type="entry name" value="DUF3433"/>
</dbReference>
<dbReference type="EMBL" id="JBHFEH010000011">
    <property type="protein sequence ID" value="KAL2055442.1"/>
    <property type="molecule type" value="Genomic_DNA"/>
</dbReference>
<dbReference type="Proteomes" id="UP001590951">
    <property type="component" value="Unassembled WGS sequence"/>
</dbReference>
<feature type="transmembrane region" description="Helical" evidence="2">
    <location>
        <begin position="650"/>
        <end position="670"/>
    </location>
</feature>
<gene>
    <name evidence="3" type="ORF">ABVK25_004250</name>
</gene>
<organism evidence="3 4">
    <name type="scientific">Lepraria finkii</name>
    <dbReference type="NCBI Taxonomy" id="1340010"/>
    <lineage>
        <taxon>Eukaryota</taxon>
        <taxon>Fungi</taxon>
        <taxon>Dikarya</taxon>
        <taxon>Ascomycota</taxon>
        <taxon>Pezizomycotina</taxon>
        <taxon>Lecanoromycetes</taxon>
        <taxon>OSLEUM clade</taxon>
        <taxon>Lecanoromycetidae</taxon>
        <taxon>Lecanorales</taxon>
        <taxon>Lecanorineae</taxon>
        <taxon>Stereocaulaceae</taxon>
        <taxon>Lepraria</taxon>
    </lineage>
</organism>
<feature type="transmembrane region" description="Helical" evidence="2">
    <location>
        <begin position="70"/>
        <end position="91"/>
    </location>
</feature>
<keyword evidence="2" id="KW-1133">Transmembrane helix</keyword>
<feature type="transmembrane region" description="Helical" evidence="2">
    <location>
        <begin position="1091"/>
        <end position="1111"/>
    </location>
</feature>
<keyword evidence="4" id="KW-1185">Reference proteome</keyword>
<feature type="transmembrane region" description="Helical" evidence="2">
    <location>
        <begin position="30"/>
        <end position="49"/>
    </location>
</feature>
<dbReference type="Pfam" id="PF11915">
    <property type="entry name" value="DUF3433"/>
    <property type="match status" value="2"/>
</dbReference>
<keyword evidence="2" id="KW-0812">Transmembrane</keyword>
<dbReference type="PANTHER" id="PTHR37544">
    <property type="entry name" value="SPRAY-RELATED"/>
    <property type="match status" value="1"/>
</dbReference>
<feature type="transmembrane region" description="Helical" evidence="2">
    <location>
        <begin position="608"/>
        <end position="630"/>
    </location>
</feature>
<accession>A0ABR4BDC6</accession>
<evidence type="ECO:0000313" key="4">
    <source>
        <dbReference type="Proteomes" id="UP001590951"/>
    </source>
</evidence>
<protein>
    <submittedName>
        <fullName evidence="3">Uncharacterized protein</fullName>
    </submittedName>
</protein>
<evidence type="ECO:0000313" key="3">
    <source>
        <dbReference type="EMBL" id="KAL2055442.1"/>
    </source>
</evidence>
<feature type="transmembrane region" description="Helical" evidence="2">
    <location>
        <begin position="489"/>
        <end position="510"/>
    </location>
</feature>
<sequence>MYSPLQSSGNILPANQNENFWKPITLRPPLLLSIAAITACFIVVLEYLSRLSHRNGGLVFAVNDFSTTATFSYLYLPTVIAVFYSMVWSWVDLDAKRLEPYFQMSKEGGVPARDSLFLHYPFDFVAFAPYRALRRGHWSVFFAGATMMTIFWGVTPLISSVFNTARITSATDVTATTALSVLPLQDQLSQLNRGFVMAAYDSIWLDQDLPGWVTNDSVLLPFLLNSAGRSPVLNETWSSTTAMYSSSLLCNPAVVENSSSGVRYSNGKGCKTDPLELSLDGGTDFQALYIGWYPGPYTDYYLSGMGCPSAEFSHTFLAFLGETKNGTLKSSSLFCEPSYWIQKVTATVSSPDSIVLDIQPLESPQPLTDATFNISNFEYVASTGDISESKRDDVPYTTTTMDQTNRLEKLGIAAESQVSDMMAFAFGATQLELSEYLNDTVLASSLEHVQKLLFSLAFNSLLSANVSAPDPRNGVLQGNMNAVVVVRTLALLVEFFLGFAILLSLALLYTSWRRSSQLRKDPASLYDVVSMIEPEMPTAVVANDPSASNSTLRTRVKNGIFCFQDSKSHNEYYSTEQERSITSGTSVGIPTSDRNHDSSPARPWEMRLVVATIFIGILVLALVTLVVIQIDIQKRVGLPLPSRSLVVNQLLTNYVPVVFATFLEPFWLLLNRLLCILQPFEELRKGEARPSKSINLKYTSLPPQLVIWRAWRAHHFLLVAVCAIGLSANVLSVALSGLFQTYVGLAVTKTNFDSQYLPLFVNGTVITTTSPDPFYVLQSNFSHGTPLPAWTSPTKYFLPFDTRSISGVNESTTTYEAASQGFGVDLNCTLVESPGRSFLVIRNVTAPQKIDNGRNGSCFFRTDGPAGGQNKTMAALEFFGALFADPQSPTEGMDACDNLLVASFHRANLTVSADSFKVDDPTDLLDKSPAILTVNSYSSVWLVCRPSILTAPYTITVTPNGRIQSATQLAPYSTDLTSFFSPTFALNDLLNHTRLIWDDSYDVEPFWHNDTFADSWFSYFAKVFSDTTLIDPQQPVPTFDAITPVLQEIYSRVFAITLGLNPSVFAAAPNGTTVPGKILTSSTRIFSSRPAFVTSLILIALNVVVAMAYYIKRPKSMQLRLPMTIARVLGLFDGSGLVAEVRGNESAREEWKIGYGRFVGTDRKPRIGIERRPFVVGWDQT</sequence>
<feature type="transmembrane region" description="Helical" evidence="2">
    <location>
        <begin position="716"/>
        <end position="739"/>
    </location>
</feature>
<evidence type="ECO:0000256" key="2">
    <source>
        <dbReference type="SAM" id="Phobius"/>
    </source>
</evidence>
<evidence type="ECO:0000256" key="1">
    <source>
        <dbReference type="SAM" id="MobiDB-lite"/>
    </source>
</evidence>
<proteinExistence type="predicted"/>
<name>A0ABR4BDC6_9LECA</name>
<feature type="transmembrane region" description="Helical" evidence="2">
    <location>
        <begin position="140"/>
        <end position="162"/>
    </location>
</feature>
<feature type="compositionally biased region" description="Polar residues" evidence="1">
    <location>
        <begin position="574"/>
        <end position="589"/>
    </location>
</feature>
<dbReference type="PANTHER" id="PTHR37544:SF3">
    <property type="entry name" value="SPRAY"/>
    <property type="match status" value="1"/>
</dbReference>
<keyword evidence="2" id="KW-0472">Membrane</keyword>
<comment type="caution">
    <text evidence="3">The sequence shown here is derived from an EMBL/GenBank/DDBJ whole genome shotgun (WGS) entry which is preliminary data.</text>
</comment>
<feature type="region of interest" description="Disordered" evidence="1">
    <location>
        <begin position="574"/>
        <end position="598"/>
    </location>
</feature>